<proteinExistence type="predicted"/>
<dbReference type="Pfam" id="PF04072">
    <property type="entry name" value="LCM"/>
    <property type="match status" value="1"/>
</dbReference>
<protein>
    <submittedName>
        <fullName evidence="3">Class I SAM-dependent methyltransferase</fullName>
    </submittedName>
</protein>
<evidence type="ECO:0000313" key="4">
    <source>
        <dbReference type="Proteomes" id="UP000468327"/>
    </source>
</evidence>
<dbReference type="InterPro" id="IPR029063">
    <property type="entry name" value="SAM-dependent_MTases_sf"/>
</dbReference>
<sequence>MPKFSALENTLFIPMLGRIYASEHFRNILYDETALSLKDALPKDLADKGSQSQYTLLASASRSANMDRYVQSFLRRKPGGVIAELGCGLETTYYRNDDGHTRWYAVDLPDVLEYRETLLPKPQRQACLAGDAFSGDWIRRIRSGAPDAPVLVTAGGLFYYFEEEKVVALLRMLHGFESVEVVFDGVSRIGLGRMRKKYMKQMGHADARMFFCVDSAAELARRIGGDACAVSEEPYYRHIDKTGLKPSTKLSMGASDRLRMVKMVHVRANVGVAPAKG</sequence>
<keyword evidence="2 3" id="KW-0808">Transferase</keyword>
<evidence type="ECO:0000256" key="1">
    <source>
        <dbReference type="ARBA" id="ARBA00022603"/>
    </source>
</evidence>
<dbReference type="Gene3D" id="3.40.50.150">
    <property type="entry name" value="Vaccinia Virus protein VP39"/>
    <property type="match status" value="1"/>
</dbReference>
<dbReference type="GO" id="GO:0032259">
    <property type="term" value="P:methylation"/>
    <property type="evidence" value="ECO:0007669"/>
    <property type="project" value="UniProtKB-KW"/>
</dbReference>
<dbReference type="GO" id="GO:0008168">
    <property type="term" value="F:methyltransferase activity"/>
    <property type="evidence" value="ECO:0007669"/>
    <property type="project" value="UniProtKB-KW"/>
</dbReference>
<evidence type="ECO:0000256" key="2">
    <source>
        <dbReference type="ARBA" id="ARBA00022679"/>
    </source>
</evidence>
<dbReference type="PANTHER" id="PTHR43619:SF2">
    <property type="entry name" value="S-ADENOSYL-L-METHIONINE-DEPENDENT METHYLTRANSFERASES SUPERFAMILY PROTEIN"/>
    <property type="match status" value="1"/>
</dbReference>
<name>A0A6N8IH72_9ACTN</name>
<dbReference type="InterPro" id="IPR007213">
    <property type="entry name" value="Ppm1/Ppm2/Tcmp"/>
</dbReference>
<organism evidence="3 4">
    <name type="scientific">Gordonibacter urolithinfaciens</name>
    <dbReference type="NCBI Taxonomy" id="1335613"/>
    <lineage>
        <taxon>Bacteria</taxon>
        <taxon>Bacillati</taxon>
        <taxon>Actinomycetota</taxon>
        <taxon>Coriobacteriia</taxon>
        <taxon>Eggerthellales</taxon>
        <taxon>Eggerthellaceae</taxon>
        <taxon>Gordonibacter</taxon>
    </lineage>
</organism>
<dbReference type="AlphaFoldDB" id="A0A6N8IH72"/>
<dbReference type="PANTHER" id="PTHR43619">
    <property type="entry name" value="S-ADENOSYL-L-METHIONINE-DEPENDENT METHYLTRANSFERASE YKTD-RELATED"/>
    <property type="match status" value="1"/>
</dbReference>
<accession>A0A6N8IH72</accession>
<keyword evidence="4" id="KW-1185">Reference proteome</keyword>
<reference evidence="3 4" key="1">
    <citation type="submission" date="2019-11" db="EMBL/GenBank/DDBJ databases">
        <title>Whole genome shotgun sequencing (WGS) data from Adlercreutzia equolifaciens ResAG-91, Eggerthella lenta MRI-F36, MRI-F37, MRI-F40, ResAG-49, ResAG-88, ResAG-121, ResAG-145, and Gordonibacter sp. ResAG-5, ResAG-26, ResAG-43, ResAG-50, ResAG-59.</title>
        <authorList>
            <person name="Stoll D.A."/>
            <person name="Danylec N."/>
            <person name="Franz C.M.A.P."/>
            <person name="Huch M."/>
        </authorList>
    </citation>
    <scope>NUCLEOTIDE SEQUENCE [LARGE SCALE GENOMIC DNA]</scope>
    <source>
        <strain evidence="3 4">ResAG-59</strain>
    </source>
</reference>
<dbReference type="RefSeq" id="WP_157004966.1">
    <property type="nucleotide sequence ID" value="NZ_WPOC01000010.1"/>
</dbReference>
<keyword evidence="1 3" id="KW-0489">Methyltransferase</keyword>
<evidence type="ECO:0000313" key="3">
    <source>
        <dbReference type="EMBL" id="MVN15261.1"/>
    </source>
</evidence>
<dbReference type="Proteomes" id="UP000468327">
    <property type="component" value="Unassembled WGS sequence"/>
</dbReference>
<dbReference type="SUPFAM" id="SSF53335">
    <property type="entry name" value="S-adenosyl-L-methionine-dependent methyltransferases"/>
    <property type="match status" value="1"/>
</dbReference>
<dbReference type="EMBL" id="WPOC01000010">
    <property type="protein sequence ID" value="MVN15261.1"/>
    <property type="molecule type" value="Genomic_DNA"/>
</dbReference>
<comment type="caution">
    <text evidence="3">The sequence shown here is derived from an EMBL/GenBank/DDBJ whole genome shotgun (WGS) entry which is preliminary data.</text>
</comment>
<gene>
    <name evidence="3" type="ORF">GO738_07890</name>
</gene>